<dbReference type="PANTHER" id="PTHR43098">
    <property type="entry name" value="L-ORNITHINE N(5)-MONOOXYGENASE-RELATED"/>
    <property type="match status" value="1"/>
</dbReference>
<comment type="caution">
    <text evidence="8">The sequence shown here is derived from an EMBL/GenBank/DDBJ whole genome shotgun (WGS) entry which is preliminary data.</text>
</comment>
<dbReference type="RefSeq" id="XP_070886235.1">
    <property type="nucleotide sequence ID" value="XM_071032991.1"/>
</dbReference>
<dbReference type="SUPFAM" id="SSF51905">
    <property type="entry name" value="FAD/NAD(P)-binding domain"/>
    <property type="match status" value="1"/>
</dbReference>
<keyword evidence="9" id="KW-1185">Reference proteome</keyword>
<keyword evidence="6" id="KW-0560">Oxidoreductase</keyword>
<evidence type="ECO:0000313" key="8">
    <source>
        <dbReference type="EMBL" id="KAL2867256.1"/>
    </source>
</evidence>
<keyword evidence="4" id="KW-0274">FAD</keyword>
<organism evidence="8 9">
    <name type="scientific">Aspergillus lucknowensis</name>
    <dbReference type="NCBI Taxonomy" id="176173"/>
    <lineage>
        <taxon>Eukaryota</taxon>
        <taxon>Fungi</taxon>
        <taxon>Dikarya</taxon>
        <taxon>Ascomycota</taxon>
        <taxon>Pezizomycotina</taxon>
        <taxon>Eurotiomycetes</taxon>
        <taxon>Eurotiomycetidae</taxon>
        <taxon>Eurotiales</taxon>
        <taxon>Aspergillaceae</taxon>
        <taxon>Aspergillus</taxon>
        <taxon>Aspergillus subgen. Nidulantes</taxon>
    </lineage>
</organism>
<comment type="cofactor">
    <cofactor evidence="1">
        <name>FAD</name>
        <dbReference type="ChEBI" id="CHEBI:57692"/>
    </cofactor>
</comment>
<evidence type="ECO:0000256" key="6">
    <source>
        <dbReference type="ARBA" id="ARBA00023002"/>
    </source>
</evidence>
<evidence type="ECO:0000256" key="7">
    <source>
        <dbReference type="ARBA" id="ARBA00023033"/>
    </source>
</evidence>
<dbReference type="Gene3D" id="3.50.50.60">
    <property type="entry name" value="FAD/NAD(P)-binding domain"/>
    <property type="match status" value="2"/>
</dbReference>
<sequence length="541" mass="60490">MAQQNASYDIVIVGAGFSGIYLLHSLRKLGYTCRVYESGTDLGGVWHWNTYPGARVDSEASIYQFSIPEVWKSWSFSEKFPAAAEIREYFAHLDKVLDIKKDVEFSTTVTGAQFDREGTKRWSVELADGRVTSCRFFLLCAGFTTKRYTPNIPGLETFKGDIYHSANWPRKGVDVCGKKVAVLGTGATGVQIIQDWGKEEVESLTVFQRTPNLALPMQQKSYSREAQEALKAEAESIFQRRGRTFAGYLDDAHPKNTFDVSAEERDAYYESLYKAGGFSFLLGGYSDILIDEKANREAYNFWAKKTRARITDPQKRDVLAPLEPPHPIGVKRCSLEVDYFEQFNRPNVHLVNVREPGNNIAAIRPDGIETANGTLYRVDAIALATGFDNFTGSLTQIQGLRNTDGTTLAEEWDRNGAVLYLGMTRRGYPNMFLAYSLHGPTALSNGPTGIEFQGQWIADAIRKIDESGLGYVEPTEGAEVAWKAQVDMIANMTLFPQADSPYMGSNIPGKRKEMLNWPGGIPMYEELCRKALESWDGFTVV</sequence>
<dbReference type="Pfam" id="PF00743">
    <property type="entry name" value="FMO-like"/>
    <property type="match status" value="1"/>
</dbReference>
<proteinExistence type="inferred from homology"/>
<gene>
    <name evidence="8" type="ORF">BJX67DRAFT_381270</name>
</gene>
<dbReference type="Proteomes" id="UP001610432">
    <property type="component" value="Unassembled WGS sequence"/>
</dbReference>
<dbReference type="GeneID" id="98148063"/>
<keyword evidence="7" id="KW-0503">Monooxygenase</keyword>
<evidence type="ECO:0000256" key="3">
    <source>
        <dbReference type="ARBA" id="ARBA00022630"/>
    </source>
</evidence>
<accession>A0ABR4LRW2</accession>
<protein>
    <recommendedName>
        <fullName evidence="10">FAD/NAD(P)-binding domain-containing protein</fullName>
    </recommendedName>
</protein>
<evidence type="ECO:0000256" key="2">
    <source>
        <dbReference type="ARBA" id="ARBA00010139"/>
    </source>
</evidence>
<dbReference type="EMBL" id="JBFXLQ010000020">
    <property type="protein sequence ID" value="KAL2867256.1"/>
    <property type="molecule type" value="Genomic_DNA"/>
</dbReference>
<evidence type="ECO:0000256" key="4">
    <source>
        <dbReference type="ARBA" id="ARBA00022827"/>
    </source>
</evidence>
<dbReference type="InterPro" id="IPR050775">
    <property type="entry name" value="FAD-binding_Monooxygenases"/>
</dbReference>
<keyword evidence="5" id="KW-0521">NADP</keyword>
<evidence type="ECO:0000313" key="9">
    <source>
        <dbReference type="Proteomes" id="UP001610432"/>
    </source>
</evidence>
<dbReference type="InterPro" id="IPR020946">
    <property type="entry name" value="Flavin_mOase-like"/>
</dbReference>
<dbReference type="InterPro" id="IPR036188">
    <property type="entry name" value="FAD/NAD-bd_sf"/>
</dbReference>
<evidence type="ECO:0000256" key="1">
    <source>
        <dbReference type="ARBA" id="ARBA00001974"/>
    </source>
</evidence>
<reference evidence="8 9" key="1">
    <citation type="submission" date="2024-07" db="EMBL/GenBank/DDBJ databases">
        <title>Section-level genome sequencing and comparative genomics of Aspergillus sections Usti and Cavernicolus.</title>
        <authorList>
            <consortium name="Lawrence Berkeley National Laboratory"/>
            <person name="Nybo J.L."/>
            <person name="Vesth T.C."/>
            <person name="Theobald S."/>
            <person name="Frisvad J.C."/>
            <person name="Larsen T.O."/>
            <person name="Kjaerboelling I."/>
            <person name="Rothschild-Mancinelli K."/>
            <person name="Lyhne E.K."/>
            <person name="Kogle M.E."/>
            <person name="Barry K."/>
            <person name="Clum A."/>
            <person name="Na H."/>
            <person name="Ledsgaard L."/>
            <person name="Lin J."/>
            <person name="Lipzen A."/>
            <person name="Kuo A."/>
            <person name="Riley R."/>
            <person name="Mondo S."/>
            <person name="Labutti K."/>
            <person name="Haridas S."/>
            <person name="Pangalinan J."/>
            <person name="Salamov A.A."/>
            <person name="Simmons B.A."/>
            <person name="Magnuson J.K."/>
            <person name="Chen J."/>
            <person name="Drula E."/>
            <person name="Henrissat B."/>
            <person name="Wiebenga A."/>
            <person name="Lubbers R.J."/>
            <person name="Gomes A.C."/>
            <person name="Macurrencykelacurrency M.R."/>
            <person name="Stajich J."/>
            <person name="Grigoriev I.V."/>
            <person name="Mortensen U.H."/>
            <person name="De Vries R.P."/>
            <person name="Baker S.E."/>
            <person name="Andersen M.R."/>
        </authorList>
    </citation>
    <scope>NUCLEOTIDE SEQUENCE [LARGE SCALE GENOMIC DNA]</scope>
    <source>
        <strain evidence="8 9">CBS 449.75</strain>
    </source>
</reference>
<evidence type="ECO:0000256" key="5">
    <source>
        <dbReference type="ARBA" id="ARBA00022857"/>
    </source>
</evidence>
<keyword evidence="3" id="KW-0285">Flavoprotein</keyword>
<dbReference type="PANTHER" id="PTHR43098:SF3">
    <property type="entry name" value="L-ORNITHINE N(5)-MONOOXYGENASE-RELATED"/>
    <property type="match status" value="1"/>
</dbReference>
<evidence type="ECO:0008006" key="10">
    <source>
        <dbReference type="Google" id="ProtNLM"/>
    </source>
</evidence>
<comment type="similarity">
    <text evidence="2">Belongs to the FAD-binding monooxygenase family.</text>
</comment>
<name>A0ABR4LRW2_9EURO</name>